<reference evidence="1 2" key="1">
    <citation type="journal article" date="2019" name="Commun. Biol.">
        <title>The bagworm genome reveals a unique fibroin gene that provides high tensile strength.</title>
        <authorList>
            <person name="Kono N."/>
            <person name="Nakamura H."/>
            <person name="Ohtoshi R."/>
            <person name="Tomita M."/>
            <person name="Numata K."/>
            <person name="Arakawa K."/>
        </authorList>
    </citation>
    <scope>NUCLEOTIDE SEQUENCE [LARGE SCALE GENOMIC DNA]</scope>
</reference>
<comment type="caution">
    <text evidence="1">The sequence shown here is derived from an EMBL/GenBank/DDBJ whole genome shotgun (WGS) entry which is preliminary data.</text>
</comment>
<dbReference type="SUPFAM" id="SSF56672">
    <property type="entry name" value="DNA/RNA polymerases"/>
    <property type="match status" value="1"/>
</dbReference>
<dbReference type="PANTHER" id="PTHR37984">
    <property type="entry name" value="PROTEIN CBG26694"/>
    <property type="match status" value="1"/>
</dbReference>
<dbReference type="InterPro" id="IPR043128">
    <property type="entry name" value="Rev_trsase/Diguanyl_cyclase"/>
</dbReference>
<dbReference type="EMBL" id="BGZK01000068">
    <property type="protein sequence ID" value="GBP15024.1"/>
    <property type="molecule type" value="Genomic_DNA"/>
</dbReference>
<dbReference type="InterPro" id="IPR050951">
    <property type="entry name" value="Retrovirus_Pol_polyprotein"/>
</dbReference>
<sequence length="275" mass="30805">MSRAVAPAPAPAPAPFLGRSWTRQLGLSDTSVILNDITHAEHRDRTDRIVDSLSKEFGDLFSSELGTCKNKSSHNIINEEHRLCKARPSPLALHVPVERELDRMQGERTIVKDEDKIYIYKITIDLRLERFLDDVRTTGRGADERVDNSRAVLTRPQNAGLRIELSRCIVFSPPVTCRGHAIDKDGVHPDGEMIKAIADATRPSGVAQAARLAAHDYSKDLTDSRAYPCRLTRAFKVTVATLSPKSQRRPDLRYFIKAESFSMHVPNTGKNDQRL</sequence>
<name>A0A4C1TLT5_EUMVA</name>
<dbReference type="Proteomes" id="UP000299102">
    <property type="component" value="Unassembled WGS sequence"/>
</dbReference>
<evidence type="ECO:0000313" key="1">
    <source>
        <dbReference type="EMBL" id="GBP15024.1"/>
    </source>
</evidence>
<protein>
    <submittedName>
        <fullName evidence="1">Uncharacterized protein</fullName>
    </submittedName>
</protein>
<evidence type="ECO:0000313" key="2">
    <source>
        <dbReference type="Proteomes" id="UP000299102"/>
    </source>
</evidence>
<accession>A0A4C1TLT5</accession>
<dbReference type="InterPro" id="IPR043502">
    <property type="entry name" value="DNA/RNA_pol_sf"/>
</dbReference>
<dbReference type="PANTHER" id="PTHR37984:SF5">
    <property type="entry name" value="PROTEIN NYNRIN-LIKE"/>
    <property type="match status" value="1"/>
</dbReference>
<keyword evidence="2" id="KW-1185">Reference proteome</keyword>
<organism evidence="1 2">
    <name type="scientific">Eumeta variegata</name>
    <name type="common">Bagworm moth</name>
    <name type="synonym">Eumeta japonica</name>
    <dbReference type="NCBI Taxonomy" id="151549"/>
    <lineage>
        <taxon>Eukaryota</taxon>
        <taxon>Metazoa</taxon>
        <taxon>Ecdysozoa</taxon>
        <taxon>Arthropoda</taxon>
        <taxon>Hexapoda</taxon>
        <taxon>Insecta</taxon>
        <taxon>Pterygota</taxon>
        <taxon>Neoptera</taxon>
        <taxon>Endopterygota</taxon>
        <taxon>Lepidoptera</taxon>
        <taxon>Glossata</taxon>
        <taxon>Ditrysia</taxon>
        <taxon>Tineoidea</taxon>
        <taxon>Psychidae</taxon>
        <taxon>Oiketicinae</taxon>
        <taxon>Eumeta</taxon>
    </lineage>
</organism>
<dbReference type="AlphaFoldDB" id="A0A4C1TLT5"/>
<dbReference type="GO" id="GO:0071897">
    <property type="term" value="P:DNA biosynthetic process"/>
    <property type="evidence" value="ECO:0007669"/>
    <property type="project" value="UniProtKB-ARBA"/>
</dbReference>
<proteinExistence type="predicted"/>
<gene>
    <name evidence="1" type="ORF">EVAR_6667_1</name>
</gene>
<dbReference type="Gene3D" id="3.30.70.270">
    <property type="match status" value="1"/>
</dbReference>
<dbReference type="STRING" id="151549.A0A4C1TLT5"/>